<accession>A0ACB6FBQ3</accession>
<evidence type="ECO:0000313" key="1">
    <source>
        <dbReference type="EMBL" id="KAB2101823.1"/>
    </source>
</evidence>
<name>A0ACB6FBQ3_9PLEO</name>
<proteinExistence type="predicted"/>
<keyword evidence="2" id="KW-1185">Reference proteome</keyword>
<reference evidence="1 2" key="1">
    <citation type="journal article" date="2019" name="bioRxiv">
        <title>Genomics, evolutionary history and diagnostics of the Alternaria alternata species group including apple and Asian pear pathotypes.</title>
        <authorList>
            <person name="Armitage A.D."/>
            <person name="Cockerton H.M."/>
            <person name="Sreenivasaprasad S."/>
            <person name="Woodhall J.W."/>
            <person name="Lane C.R."/>
            <person name="Harrison R.J."/>
            <person name="Clarkson J.P."/>
        </authorList>
    </citation>
    <scope>NUCLEOTIDE SEQUENCE [LARGE SCALE GENOMIC DNA]</scope>
    <source>
        <strain evidence="1 2">FERA 650</strain>
    </source>
</reference>
<gene>
    <name evidence="1" type="ORF">AG0111_0g9517</name>
</gene>
<sequence>MPDFASMKDEDFRNETKEHLVRMLESHFGRMLEVHDTRLWNQAQRYLRERPELMLISKVKRDPSRDSFTAFSPEIRNMIYHLALFDPPPEEVRLREKISVGSDGRQHIALYPDQCVQTPSGVGRLEARVNHHVARDLKITCYNGRFSFTRSRLHYRLVNYAELRVDRTISILHVIGALNKQVRQEVQTFFCAHTRILLHFNGPTSACVGTRQFLKKIGPLGISSLAGLDVDRSLQDSRHQDYQGMIPELKKCKNLQDLILFLPIKTILGSADWNAMEDFLLRGKPLDSPSMNCLVKALHSMPRLHSVRLHTVHLRAYKGHGGGHHLGNNDSFADFAFSGAREALLVQELGALLRAHPHKDAHFEVTGTRQHTLDYEEWRDLGGFSHARH</sequence>
<evidence type="ECO:0000313" key="2">
    <source>
        <dbReference type="Proteomes" id="UP000293547"/>
    </source>
</evidence>
<dbReference type="Proteomes" id="UP000293547">
    <property type="component" value="Unassembled WGS sequence"/>
</dbReference>
<comment type="caution">
    <text evidence="1">The sequence shown here is derived from an EMBL/GenBank/DDBJ whole genome shotgun (WGS) entry which is preliminary data.</text>
</comment>
<organism evidence="1 2">
    <name type="scientific">Alternaria gaisen</name>
    <dbReference type="NCBI Taxonomy" id="167740"/>
    <lineage>
        <taxon>Eukaryota</taxon>
        <taxon>Fungi</taxon>
        <taxon>Dikarya</taxon>
        <taxon>Ascomycota</taxon>
        <taxon>Pezizomycotina</taxon>
        <taxon>Dothideomycetes</taxon>
        <taxon>Pleosporomycetidae</taxon>
        <taxon>Pleosporales</taxon>
        <taxon>Pleosporineae</taxon>
        <taxon>Pleosporaceae</taxon>
        <taxon>Alternaria</taxon>
        <taxon>Alternaria sect. Alternaria</taxon>
    </lineage>
</organism>
<dbReference type="EMBL" id="PDWZ02000010">
    <property type="protein sequence ID" value="KAB2101823.1"/>
    <property type="molecule type" value="Genomic_DNA"/>
</dbReference>
<protein>
    <submittedName>
        <fullName evidence="1">Uncharacterized protein</fullName>
    </submittedName>
</protein>